<dbReference type="OrthoDB" id="8017587at2759"/>
<dbReference type="InterPro" id="IPR036969">
    <property type="entry name" value="Citrate_synthase_sf"/>
</dbReference>
<dbReference type="InterPro" id="IPR016143">
    <property type="entry name" value="Citrate_synth-like_sm_a-sub"/>
</dbReference>
<organism evidence="2 3">
    <name type="scientific">Stentor coeruleus</name>
    <dbReference type="NCBI Taxonomy" id="5963"/>
    <lineage>
        <taxon>Eukaryota</taxon>
        <taxon>Sar</taxon>
        <taxon>Alveolata</taxon>
        <taxon>Ciliophora</taxon>
        <taxon>Postciliodesmatophora</taxon>
        <taxon>Heterotrichea</taxon>
        <taxon>Heterotrichida</taxon>
        <taxon>Stentoridae</taxon>
        <taxon>Stentor</taxon>
    </lineage>
</organism>
<dbReference type="PRINTS" id="PR00143">
    <property type="entry name" value="CITRTSNTHASE"/>
</dbReference>
<dbReference type="GO" id="GO:0006099">
    <property type="term" value="P:tricarboxylic acid cycle"/>
    <property type="evidence" value="ECO:0007669"/>
    <property type="project" value="TreeGrafter"/>
</dbReference>
<dbReference type="SUPFAM" id="SSF48256">
    <property type="entry name" value="Citrate synthase"/>
    <property type="match status" value="1"/>
</dbReference>
<comment type="caution">
    <text evidence="2">The sequence shown here is derived from an EMBL/GenBank/DDBJ whole genome shotgun (WGS) entry which is preliminary data.</text>
</comment>
<name>A0A1R2D322_9CILI</name>
<proteinExistence type="inferred from homology"/>
<dbReference type="GO" id="GO:0005975">
    <property type="term" value="P:carbohydrate metabolic process"/>
    <property type="evidence" value="ECO:0007669"/>
    <property type="project" value="TreeGrafter"/>
</dbReference>
<dbReference type="Gene3D" id="1.10.580.10">
    <property type="entry name" value="Citrate Synthase, domain 1"/>
    <property type="match status" value="1"/>
</dbReference>
<dbReference type="NCBIfam" id="NF007128">
    <property type="entry name" value="PRK09569.1"/>
    <property type="match status" value="1"/>
</dbReference>
<dbReference type="InterPro" id="IPR002020">
    <property type="entry name" value="Citrate_synthase"/>
</dbReference>
<dbReference type="InterPro" id="IPR016142">
    <property type="entry name" value="Citrate_synth-like_lrg_a-sub"/>
</dbReference>
<dbReference type="GO" id="GO:0046912">
    <property type="term" value="F:acyltransferase activity, acyl groups converted into alkyl on transfer"/>
    <property type="evidence" value="ECO:0007669"/>
    <property type="project" value="InterPro"/>
</dbReference>
<reference evidence="2 3" key="1">
    <citation type="submission" date="2016-11" db="EMBL/GenBank/DDBJ databases">
        <title>The macronuclear genome of Stentor coeruleus: a giant cell with tiny introns.</title>
        <authorList>
            <person name="Slabodnick M."/>
            <person name="Ruby J.G."/>
            <person name="Reiff S.B."/>
            <person name="Swart E.C."/>
            <person name="Gosai S."/>
            <person name="Prabakaran S."/>
            <person name="Witkowska E."/>
            <person name="Larue G.E."/>
            <person name="Fisher S."/>
            <person name="Freeman R.M."/>
            <person name="Gunawardena J."/>
            <person name="Chu W."/>
            <person name="Stover N.A."/>
            <person name="Gregory B.D."/>
            <person name="Nowacki M."/>
            <person name="Derisi J."/>
            <person name="Roy S.W."/>
            <person name="Marshall W.F."/>
            <person name="Sood P."/>
        </authorList>
    </citation>
    <scope>NUCLEOTIDE SEQUENCE [LARGE SCALE GENOMIC DNA]</scope>
    <source>
        <strain evidence="2">WM001</strain>
    </source>
</reference>
<dbReference type="PANTHER" id="PTHR11739:SF8">
    <property type="entry name" value="CITRATE SYNTHASE, MITOCHONDRIAL"/>
    <property type="match status" value="1"/>
</dbReference>
<keyword evidence="1" id="KW-0808">Transferase</keyword>
<dbReference type="Proteomes" id="UP000187209">
    <property type="component" value="Unassembled WGS sequence"/>
</dbReference>
<accession>A0A1R2D322</accession>
<evidence type="ECO:0000256" key="1">
    <source>
        <dbReference type="RuleBase" id="RU000441"/>
    </source>
</evidence>
<evidence type="ECO:0000313" key="3">
    <source>
        <dbReference type="Proteomes" id="UP000187209"/>
    </source>
</evidence>
<keyword evidence="3" id="KW-1185">Reference proteome</keyword>
<gene>
    <name evidence="2" type="ORF">SteCoe_894</name>
</gene>
<dbReference type="Pfam" id="PF00285">
    <property type="entry name" value="Citrate_synt"/>
    <property type="match status" value="1"/>
</dbReference>
<comment type="similarity">
    <text evidence="1">Belongs to the citrate synthase family.</text>
</comment>
<dbReference type="EMBL" id="MPUH01000009">
    <property type="protein sequence ID" value="OMJ95648.1"/>
    <property type="molecule type" value="Genomic_DNA"/>
</dbReference>
<sequence>MHFKIVRKIAELHGILENKIAARLEQVHRLKYKYGSVKIEEIKVEQIVKGMKGMATQLTESLSLDPDFGIRFRGFSIEECQEKLPKKRTQPYIESMIWLLLTGEIPTPTQVDILKRELALRCFLPKYTEDMLKKITDHFHPMNQLSMGVLSLGYHSNFDKLYNSHMKKREYWKPMLDDSLDLIAKIPRIASIIYRNSYRNGVTHDSDPSADFAENFGKMLGWDDEDFHEFLRLYINTHCDHEAGNVIAHTSHVVGSALCNVFNAYSAGLNGLAGPIHGLSSQECLRWLINLWKKVGDYPTDKAIAEYAKNCLDSGKGIPGYGHEMLRIPDPRFIAQLKFASEMLPNDPLCNLVGQCFRVIPDVLKEFGKTKYPFPNAEAHSEVLMYSYGLRIYDYYPVLFGVARAIGCCINLVWDRALMFPLERPDGITIDSMMKISLEK</sequence>
<dbReference type="PANTHER" id="PTHR11739">
    <property type="entry name" value="CITRATE SYNTHASE"/>
    <property type="match status" value="1"/>
</dbReference>
<evidence type="ECO:0000313" key="2">
    <source>
        <dbReference type="EMBL" id="OMJ95648.1"/>
    </source>
</evidence>
<dbReference type="AlphaFoldDB" id="A0A1R2D322"/>
<dbReference type="Gene3D" id="1.10.230.10">
    <property type="entry name" value="Cytochrome P450-Terp, domain 2"/>
    <property type="match status" value="1"/>
</dbReference>
<protein>
    <recommendedName>
        <fullName evidence="1">Citrate synthase</fullName>
    </recommendedName>
</protein>
<dbReference type="GO" id="GO:0005759">
    <property type="term" value="C:mitochondrial matrix"/>
    <property type="evidence" value="ECO:0007669"/>
    <property type="project" value="TreeGrafter"/>
</dbReference>